<feature type="compositionally biased region" description="Basic and acidic residues" evidence="1">
    <location>
        <begin position="114"/>
        <end position="123"/>
    </location>
</feature>
<proteinExistence type="predicted"/>
<evidence type="ECO:0000256" key="1">
    <source>
        <dbReference type="SAM" id="MobiDB-lite"/>
    </source>
</evidence>
<name>A0A9D1NZG9_9FIRM</name>
<feature type="transmembrane region" description="Helical" evidence="2">
    <location>
        <begin position="12"/>
        <end position="35"/>
    </location>
</feature>
<accession>A0A9D1NZG9</accession>
<reference evidence="3" key="2">
    <citation type="journal article" date="2021" name="PeerJ">
        <title>Extensive microbial diversity within the chicken gut microbiome revealed by metagenomics and culture.</title>
        <authorList>
            <person name="Gilroy R."/>
            <person name="Ravi A."/>
            <person name="Getino M."/>
            <person name="Pursley I."/>
            <person name="Horton D.L."/>
            <person name="Alikhan N.F."/>
            <person name="Baker D."/>
            <person name="Gharbi K."/>
            <person name="Hall N."/>
            <person name="Watson M."/>
            <person name="Adriaenssens E.M."/>
            <person name="Foster-Nyarko E."/>
            <person name="Jarju S."/>
            <person name="Secka A."/>
            <person name="Antonio M."/>
            <person name="Oren A."/>
            <person name="Chaudhuri R.R."/>
            <person name="La Ragione R."/>
            <person name="Hildebrand F."/>
            <person name="Pallen M.J."/>
        </authorList>
    </citation>
    <scope>NUCLEOTIDE SEQUENCE</scope>
    <source>
        <strain evidence="3">ChiBcec6-7307</strain>
    </source>
</reference>
<dbReference type="Proteomes" id="UP000886889">
    <property type="component" value="Unassembled WGS sequence"/>
</dbReference>
<dbReference type="AlphaFoldDB" id="A0A9D1NZG9"/>
<keyword evidence="2" id="KW-0812">Transmembrane</keyword>
<comment type="caution">
    <text evidence="3">The sequence shown here is derived from an EMBL/GenBank/DDBJ whole genome shotgun (WGS) entry which is preliminary data.</text>
</comment>
<dbReference type="EMBL" id="DVOS01000054">
    <property type="protein sequence ID" value="HIV23497.1"/>
    <property type="molecule type" value="Genomic_DNA"/>
</dbReference>
<keyword evidence="2" id="KW-0472">Membrane</keyword>
<feature type="compositionally biased region" description="Basic and acidic residues" evidence="1">
    <location>
        <begin position="131"/>
        <end position="151"/>
    </location>
</feature>
<organism evidence="3 4">
    <name type="scientific">Candidatus Merdiplasma excrementigallinarum</name>
    <dbReference type="NCBI Taxonomy" id="2840864"/>
    <lineage>
        <taxon>Bacteria</taxon>
        <taxon>Bacillati</taxon>
        <taxon>Bacillota</taxon>
        <taxon>Clostridia</taxon>
        <taxon>Lachnospirales</taxon>
        <taxon>Lachnospiraceae</taxon>
        <taxon>Lachnospiraceae incertae sedis</taxon>
        <taxon>Candidatus Merdiplasma</taxon>
    </lineage>
</organism>
<gene>
    <name evidence="3" type="ORF">IAC80_06115</name>
</gene>
<keyword evidence="2" id="KW-1133">Transmembrane helix</keyword>
<evidence type="ECO:0000256" key="2">
    <source>
        <dbReference type="SAM" id="Phobius"/>
    </source>
</evidence>
<evidence type="ECO:0000313" key="3">
    <source>
        <dbReference type="EMBL" id="HIV23497.1"/>
    </source>
</evidence>
<reference evidence="3" key="1">
    <citation type="submission" date="2020-10" db="EMBL/GenBank/DDBJ databases">
        <authorList>
            <person name="Gilroy R."/>
        </authorList>
    </citation>
    <scope>NUCLEOTIDE SEQUENCE</scope>
    <source>
        <strain evidence="3">ChiBcec6-7307</strain>
    </source>
</reference>
<feature type="region of interest" description="Disordered" evidence="1">
    <location>
        <begin position="90"/>
        <end position="165"/>
    </location>
</feature>
<evidence type="ECO:0000313" key="4">
    <source>
        <dbReference type="Proteomes" id="UP000886889"/>
    </source>
</evidence>
<sequence>MLQLILGILKVTGILLLAVLLLLVLALLSLLFVPVRYEAEGKKKQDALAARLKVSWMFRALSVSAAYLEGKIRIKIRVLGITVKRMGFDGERPGTRRRKKKEPPPFEEDEDEPEKAPRDRAGEEELQPEWLKGEKENRPPLPGEPREREPVSGKPSPPKKAGLPHRAAAVLRRIGSFLKRILDFFRGLPEKLEALLAAGEDFRERVSEQKDEMMRRAAPFLTAEARALYKRLLKHGRYLLRHYGPRKIEGWLKLGTGEPDRTAQACGLVYFLLPAAGEEFEVKPDFSGRVLEGDIRLKGHIRSCCLVKVAFLLWRDKEFRKMLGRIKGGI</sequence>
<protein>
    <submittedName>
        <fullName evidence="3">DUF2953 domain-containing protein</fullName>
    </submittedName>
</protein>